<dbReference type="Pfam" id="PF13452">
    <property type="entry name" value="FAS1_DH_region"/>
    <property type="match status" value="1"/>
</dbReference>
<protein>
    <submittedName>
        <fullName evidence="2">Acyl dehydratase</fullName>
    </submittedName>
</protein>
<dbReference type="SUPFAM" id="SSF54637">
    <property type="entry name" value="Thioesterase/thiol ester dehydrase-isomerase"/>
    <property type="match status" value="1"/>
</dbReference>
<sequence>MVDKTRTGHRYPSYRYEVSRAKIEEYAAATGFPLPEPGATPAVAPHIFAACFTVMRGAALLREDDQLGGSGPIVHAGQEYDFHRRVASGDVLTCTPQITDITDRGAHTYLTLQISCVDEQDEPVVTSRQTIAYLGAAA</sequence>
<keyword evidence="3" id="KW-1185">Reference proteome</keyword>
<evidence type="ECO:0000259" key="1">
    <source>
        <dbReference type="Pfam" id="PF13452"/>
    </source>
</evidence>
<dbReference type="InterPro" id="IPR029069">
    <property type="entry name" value="HotDog_dom_sf"/>
</dbReference>
<organism evidence="2 3">
    <name type="scientific">Petropleomorpha daqingensis</name>
    <dbReference type="NCBI Taxonomy" id="2026353"/>
    <lineage>
        <taxon>Bacteria</taxon>
        <taxon>Bacillati</taxon>
        <taxon>Actinomycetota</taxon>
        <taxon>Actinomycetes</taxon>
        <taxon>Geodermatophilales</taxon>
        <taxon>Geodermatophilaceae</taxon>
        <taxon>Petropleomorpha</taxon>
    </lineage>
</organism>
<dbReference type="RefSeq" id="WP_179714681.1">
    <property type="nucleotide sequence ID" value="NZ_JACBZT010000001.1"/>
</dbReference>
<accession>A0A853C7Q7</accession>
<evidence type="ECO:0000313" key="2">
    <source>
        <dbReference type="EMBL" id="NYJ03895.1"/>
    </source>
</evidence>
<reference evidence="2 3" key="1">
    <citation type="submission" date="2020-07" db="EMBL/GenBank/DDBJ databases">
        <title>Sequencing the genomes of 1000 actinobacteria strains.</title>
        <authorList>
            <person name="Klenk H.-P."/>
        </authorList>
    </citation>
    <scope>NUCLEOTIDE SEQUENCE [LARGE SCALE GENOMIC DNA]</scope>
    <source>
        <strain evidence="2 3">DSM 104001</strain>
    </source>
</reference>
<dbReference type="AlphaFoldDB" id="A0A853C7Q7"/>
<dbReference type="InterPro" id="IPR039569">
    <property type="entry name" value="FAS1-like_DH_region"/>
</dbReference>
<dbReference type="EMBL" id="JACBZT010000001">
    <property type="protein sequence ID" value="NYJ03895.1"/>
    <property type="molecule type" value="Genomic_DNA"/>
</dbReference>
<proteinExistence type="predicted"/>
<comment type="caution">
    <text evidence="2">The sequence shown here is derived from an EMBL/GenBank/DDBJ whole genome shotgun (WGS) entry which is preliminary data.</text>
</comment>
<name>A0A853C7Q7_9ACTN</name>
<evidence type="ECO:0000313" key="3">
    <source>
        <dbReference type="Proteomes" id="UP000541969"/>
    </source>
</evidence>
<feature type="domain" description="FAS1-like dehydratase" evidence="1">
    <location>
        <begin position="7"/>
        <end position="126"/>
    </location>
</feature>
<dbReference type="Proteomes" id="UP000541969">
    <property type="component" value="Unassembled WGS sequence"/>
</dbReference>
<gene>
    <name evidence="2" type="ORF">GGQ55_000173</name>
</gene>
<dbReference type="CDD" id="cd03441">
    <property type="entry name" value="R_hydratase_like"/>
    <property type="match status" value="1"/>
</dbReference>
<dbReference type="Gene3D" id="3.10.129.10">
    <property type="entry name" value="Hotdog Thioesterase"/>
    <property type="match status" value="1"/>
</dbReference>